<evidence type="ECO:0000259" key="2">
    <source>
        <dbReference type="PROSITE" id="PS50053"/>
    </source>
</evidence>
<dbReference type="GeneID" id="108049591"/>
<accession>A0A6P4F799</accession>
<proteinExistence type="predicted"/>
<reference evidence="3" key="3">
    <citation type="submission" date="2025-05" db="UniProtKB">
        <authorList>
            <consortium name="EnsemblMetazoa"/>
        </authorList>
    </citation>
    <scope>IDENTIFICATION</scope>
</reference>
<dbReference type="CDD" id="cd17039">
    <property type="entry name" value="Ubl_ubiquitin_like"/>
    <property type="match status" value="1"/>
</dbReference>
<keyword evidence="4" id="KW-1185">Reference proteome</keyword>
<reference evidence="4" key="1">
    <citation type="journal article" date="2021" name="Elife">
        <title>Highly contiguous assemblies of 101 drosophilid genomes.</title>
        <authorList>
            <person name="Kim B.Y."/>
            <person name="Wang J.R."/>
            <person name="Miller D.E."/>
            <person name="Barmina O."/>
            <person name="Delaney E."/>
            <person name="Thompson A."/>
            <person name="Comeault A.A."/>
            <person name="Peede D."/>
            <person name="D'Agostino E.R."/>
            <person name="Pelaez J."/>
            <person name="Aguilar J.M."/>
            <person name="Haji D."/>
            <person name="Matsunaga T."/>
            <person name="Armstrong E.E."/>
            <person name="Zych M."/>
            <person name="Ogawa Y."/>
            <person name="Stamenkovic-Radak M."/>
            <person name="Jelic M."/>
            <person name="Veselinovic M.S."/>
            <person name="Tanaskovic M."/>
            <person name="Eric P."/>
            <person name="Gao J.J."/>
            <person name="Katoh T.K."/>
            <person name="Toda M.J."/>
            <person name="Watabe H."/>
            <person name="Watada M."/>
            <person name="Davis J.S."/>
            <person name="Moyle L.C."/>
            <person name="Manoli G."/>
            <person name="Bertolini E."/>
            <person name="Kostal V."/>
            <person name="Hawley R.S."/>
            <person name="Takahashi A."/>
            <person name="Jones C.D."/>
            <person name="Price D.K."/>
            <person name="Whiteman N."/>
            <person name="Kopp A."/>
            <person name="Matute D.R."/>
            <person name="Petrov D.A."/>
        </authorList>
    </citation>
    <scope>NUCLEOTIDE SEQUENCE [LARGE SCALE GENOMIC DNA]</scope>
</reference>
<dbReference type="RefSeq" id="XP_016986310.1">
    <property type="nucleotide sequence ID" value="XM_017130821.1"/>
</dbReference>
<dbReference type="Proteomes" id="UP001652680">
    <property type="component" value="Unassembled WGS sequence"/>
</dbReference>
<gene>
    <name evidence="5" type="primary">LOC108049591</name>
    <name evidence="3" type="synonym">108049591</name>
</gene>
<evidence type="ECO:0000313" key="5">
    <source>
        <dbReference type="RefSeq" id="XP_016986310.1"/>
    </source>
</evidence>
<feature type="region of interest" description="Disordered" evidence="1">
    <location>
        <begin position="135"/>
        <end position="160"/>
    </location>
</feature>
<dbReference type="AlphaFoldDB" id="A0A6P4F799"/>
<dbReference type="EnsemblMetazoa" id="XM_017130821.2">
    <property type="protein sequence ID" value="XP_016986310.1"/>
    <property type="gene ID" value="LOC108049591"/>
</dbReference>
<dbReference type="SUPFAM" id="SSF54236">
    <property type="entry name" value="Ubiquitin-like"/>
    <property type="match status" value="1"/>
</dbReference>
<evidence type="ECO:0000256" key="1">
    <source>
        <dbReference type="SAM" id="MobiDB-lite"/>
    </source>
</evidence>
<dbReference type="InterPro" id="IPR029071">
    <property type="entry name" value="Ubiquitin-like_domsf"/>
</dbReference>
<dbReference type="OrthoDB" id="7855743at2759"/>
<reference evidence="5" key="2">
    <citation type="submission" date="2025-04" db="UniProtKB">
        <authorList>
            <consortium name="RefSeq"/>
        </authorList>
    </citation>
    <scope>IDENTIFICATION</scope>
</reference>
<dbReference type="PROSITE" id="PS50053">
    <property type="entry name" value="UBIQUITIN_2"/>
    <property type="match status" value="1"/>
</dbReference>
<name>A0A6P4F799_DRORH</name>
<evidence type="ECO:0000313" key="3">
    <source>
        <dbReference type="EnsemblMetazoa" id="XP_016986310.1"/>
    </source>
</evidence>
<evidence type="ECO:0000313" key="4">
    <source>
        <dbReference type="Proteomes" id="UP001652680"/>
    </source>
</evidence>
<dbReference type="InterPro" id="IPR031961">
    <property type="entry name" value="DUF4780"/>
</dbReference>
<sequence>MFLKVFMKGTDKSRRAPLIRLETDDKVHHLKSELEKHAKIPVHSQNIVFLDKILSDEDRLTHVFRECETFGTISNEIDAHEADIMAFYKDDLVCRMRFLEDLGCGSPRSSCIMDQDLEWPAELHSQIHGLVRGCSSNESSMQESSTSTSSASSSMGGTTTSMTIQKSGAACCPSDEDDHEDHDPCLVRCCNEGDDDRPPYARVMPEDRRFGVVITNDDDPCDCQFACILIFLVEQFQGSAEAGSLSFSQCTSAVTFDCALLIVCEDTETSDWILRMTRPMCPPYKCTTFIKHFELVRCSFVIPMVVKRELCRIFNVMEKQNCGLDTSKWCVMSKTLLDKCSEEYPTKVIYDEAPNWEIIAYIDQESVDYINKHCYKLKFMMWHLPFDFCQTNVCH</sequence>
<dbReference type="Pfam" id="PF16012">
    <property type="entry name" value="DUF4780"/>
    <property type="match status" value="1"/>
</dbReference>
<protein>
    <submittedName>
        <fullName evidence="5">Uncharacterized protein LOC108049591</fullName>
    </submittedName>
</protein>
<organism evidence="5">
    <name type="scientific">Drosophila rhopaloa</name>
    <name type="common">Fruit fly</name>
    <dbReference type="NCBI Taxonomy" id="1041015"/>
    <lineage>
        <taxon>Eukaryota</taxon>
        <taxon>Metazoa</taxon>
        <taxon>Ecdysozoa</taxon>
        <taxon>Arthropoda</taxon>
        <taxon>Hexapoda</taxon>
        <taxon>Insecta</taxon>
        <taxon>Pterygota</taxon>
        <taxon>Neoptera</taxon>
        <taxon>Endopterygota</taxon>
        <taxon>Diptera</taxon>
        <taxon>Brachycera</taxon>
        <taxon>Muscomorpha</taxon>
        <taxon>Ephydroidea</taxon>
        <taxon>Drosophilidae</taxon>
        <taxon>Drosophila</taxon>
        <taxon>Sophophora</taxon>
    </lineage>
</organism>
<dbReference type="InterPro" id="IPR000626">
    <property type="entry name" value="Ubiquitin-like_dom"/>
</dbReference>
<dbReference type="Pfam" id="PF00240">
    <property type="entry name" value="ubiquitin"/>
    <property type="match status" value="1"/>
</dbReference>
<dbReference type="Gene3D" id="3.10.20.90">
    <property type="entry name" value="Phosphatidylinositol 3-kinase Catalytic Subunit, Chain A, domain 1"/>
    <property type="match status" value="1"/>
</dbReference>
<feature type="domain" description="Ubiquitin-like" evidence="2">
    <location>
        <begin position="3"/>
        <end position="61"/>
    </location>
</feature>